<dbReference type="InParanoid" id="A0A409YRN2"/>
<gene>
    <name evidence="2" type="ORF">CVT26_009241</name>
</gene>
<dbReference type="Proteomes" id="UP000284706">
    <property type="component" value="Unassembled WGS sequence"/>
</dbReference>
<protein>
    <submittedName>
        <fullName evidence="2">Uncharacterized protein</fullName>
    </submittedName>
</protein>
<reference evidence="2 3" key="1">
    <citation type="journal article" date="2018" name="Evol. Lett.">
        <title>Horizontal gene cluster transfer increased hallucinogenic mushroom diversity.</title>
        <authorList>
            <person name="Reynolds H.T."/>
            <person name="Vijayakumar V."/>
            <person name="Gluck-Thaler E."/>
            <person name="Korotkin H.B."/>
            <person name="Matheny P.B."/>
            <person name="Slot J.C."/>
        </authorList>
    </citation>
    <scope>NUCLEOTIDE SEQUENCE [LARGE SCALE GENOMIC DNA]</scope>
    <source>
        <strain evidence="2 3">SRW20</strain>
    </source>
</reference>
<accession>A0A409YRN2</accession>
<evidence type="ECO:0000313" key="3">
    <source>
        <dbReference type="Proteomes" id="UP000284706"/>
    </source>
</evidence>
<keyword evidence="3" id="KW-1185">Reference proteome</keyword>
<evidence type="ECO:0000256" key="1">
    <source>
        <dbReference type="SAM" id="MobiDB-lite"/>
    </source>
</evidence>
<dbReference type="AlphaFoldDB" id="A0A409YRN2"/>
<evidence type="ECO:0000313" key="2">
    <source>
        <dbReference type="EMBL" id="PPR05668.1"/>
    </source>
</evidence>
<name>A0A409YRN2_9AGAR</name>
<sequence length="207" mass="22526">RGPAAGDSLVALQRLRESKVVELRGESSKRRAIGQQAPGSETAKEFFVKGSGNALEKGTGCRSTAHITKSALRRLDVAENQKKIDKEYGVVLTNDTCCDTPQLATSASSSFLVRRHDIDKPHPAPALKGYQSKMIATRPLRATPFSYSLHHHRPPPKSSQALLRLQYNWRTSQPCLGEQDNERAVEIYGLSGGFMGNGGRVSEIGGV</sequence>
<proteinExistence type="predicted"/>
<dbReference type="EMBL" id="NHYE01000448">
    <property type="protein sequence ID" value="PPR05668.1"/>
    <property type="molecule type" value="Genomic_DNA"/>
</dbReference>
<feature type="region of interest" description="Disordered" evidence="1">
    <location>
        <begin position="23"/>
        <end position="45"/>
    </location>
</feature>
<feature type="non-terminal residue" evidence="2">
    <location>
        <position position="1"/>
    </location>
</feature>
<comment type="caution">
    <text evidence="2">The sequence shown here is derived from an EMBL/GenBank/DDBJ whole genome shotgun (WGS) entry which is preliminary data.</text>
</comment>
<organism evidence="2 3">
    <name type="scientific">Gymnopilus dilepis</name>
    <dbReference type="NCBI Taxonomy" id="231916"/>
    <lineage>
        <taxon>Eukaryota</taxon>
        <taxon>Fungi</taxon>
        <taxon>Dikarya</taxon>
        <taxon>Basidiomycota</taxon>
        <taxon>Agaricomycotina</taxon>
        <taxon>Agaricomycetes</taxon>
        <taxon>Agaricomycetidae</taxon>
        <taxon>Agaricales</taxon>
        <taxon>Agaricineae</taxon>
        <taxon>Hymenogastraceae</taxon>
        <taxon>Gymnopilus</taxon>
    </lineage>
</organism>